<feature type="compositionally biased region" description="Basic residues" evidence="1">
    <location>
        <begin position="91"/>
        <end position="103"/>
    </location>
</feature>
<sequence>MTARPTPSNLPPFVTFETGARLLVELDITSHATGDTVRYIARTREDWPFGDGDRLPYIAIGNARTMETGAFLDYFRKNPPTSTVRGPDKKPRVRRARRPGGES</sequence>
<reference evidence="2 3" key="1">
    <citation type="submission" date="2020-01" db="EMBL/GenBank/DDBJ databases">
        <title>Insect and environment-associated Actinomycetes.</title>
        <authorList>
            <person name="Currrie C."/>
            <person name="Chevrette M."/>
            <person name="Carlson C."/>
            <person name="Stubbendieck R."/>
            <person name="Wendt-Pienkowski E."/>
        </authorList>
    </citation>
    <scope>NUCLEOTIDE SEQUENCE [LARGE SCALE GENOMIC DNA]</scope>
    <source>
        <strain evidence="2 3">SID7590</strain>
    </source>
</reference>
<comment type="caution">
    <text evidence="2">The sequence shown here is derived from an EMBL/GenBank/DDBJ whole genome shotgun (WGS) entry which is preliminary data.</text>
</comment>
<dbReference type="AlphaFoldDB" id="A0A7K3RRY1"/>
<evidence type="ECO:0000313" key="2">
    <source>
        <dbReference type="EMBL" id="NEC17948.1"/>
    </source>
</evidence>
<protein>
    <submittedName>
        <fullName evidence="2">Uncharacterized protein</fullName>
    </submittedName>
</protein>
<name>A0A7K3RRY1_9ACTN</name>
<accession>A0A7K3RRY1</accession>
<organism evidence="2 3">
    <name type="scientific">Streptomyces parvus</name>
    <dbReference type="NCBI Taxonomy" id="66428"/>
    <lineage>
        <taxon>Bacteria</taxon>
        <taxon>Bacillati</taxon>
        <taxon>Actinomycetota</taxon>
        <taxon>Actinomycetes</taxon>
        <taxon>Kitasatosporales</taxon>
        <taxon>Streptomycetaceae</taxon>
        <taxon>Streptomyces</taxon>
    </lineage>
</organism>
<dbReference type="Proteomes" id="UP000469670">
    <property type="component" value="Unassembled WGS sequence"/>
</dbReference>
<evidence type="ECO:0000313" key="3">
    <source>
        <dbReference type="Proteomes" id="UP000469670"/>
    </source>
</evidence>
<dbReference type="EMBL" id="JAAGMP010000314">
    <property type="protein sequence ID" value="NEC17948.1"/>
    <property type="molecule type" value="Genomic_DNA"/>
</dbReference>
<evidence type="ECO:0000256" key="1">
    <source>
        <dbReference type="SAM" id="MobiDB-lite"/>
    </source>
</evidence>
<proteinExistence type="predicted"/>
<feature type="region of interest" description="Disordered" evidence="1">
    <location>
        <begin position="75"/>
        <end position="103"/>
    </location>
</feature>
<gene>
    <name evidence="2" type="ORF">G3I50_06685</name>
</gene>
<dbReference type="RefSeq" id="WP_164200614.1">
    <property type="nucleotide sequence ID" value="NZ_JAAGMP010000314.1"/>
</dbReference>